<reference evidence="2" key="1">
    <citation type="journal article" date="2019" name="Int. J. Syst. Evol. Microbiol.">
        <title>The Global Catalogue of Microorganisms (GCM) 10K type strain sequencing project: providing services to taxonomists for standard genome sequencing and annotation.</title>
        <authorList>
            <consortium name="The Broad Institute Genomics Platform"/>
            <consortium name="The Broad Institute Genome Sequencing Center for Infectious Disease"/>
            <person name="Wu L."/>
            <person name="Ma J."/>
        </authorList>
    </citation>
    <scope>NUCLEOTIDE SEQUENCE [LARGE SCALE GENOMIC DNA]</scope>
    <source>
        <strain evidence="2">JCM 18204</strain>
    </source>
</reference>
<dbReference type="Proteomes" id="UP001499959">
    <property type="component" value="Unassembled WGS sequence"/>
</dbReference>
<evidence type="ECO:0000313" key="1">
    <source>
        <dbReference type="EMBL" id="GAA4804961.1"/>
    </source>
</evidence>
<accession>A0ABP9C827</accession>
<dbReference type="EMBL" id="BAABJE010000023">
    <property type="protein sequence ID" value="GAA4804961.1"/>
    <property type="molecule type" value="Genomic_DNA"/>
</dbReference>
<name>A0ABP9C827_9GAMM</name>
<keyword evidence="1" id="KW-0378">Hydrolase</keyword>
<keyword evidence="2" id="KW-1185">Reference proteome</keyword>
<dbReference type="Pfam" id="PF04493">
    <property type="entry name" value="Endonuclease_5"/>
    <property type="match status" value="1"/>
</dbReference>
<gene>
    <name evidence="1" type="ORF">GCM10023307_34470</name>
</gene>
<proteinExistence type="predicted"/>
<sequence length="176" mass="18627">MILAVDVHYPARGAIAAGVLFGDWTDAEPAATCISRFDHVEDYVPGAFYRRELPCILGLLQEHALTPGCIVIDGHVVLGHDGRPGLGRHLFDALDGRIPVIGVAKTAFVGIGPDSEVLRGGSRRPLYVTCAGMPPENAKASVRAMHGAHRLPTLLKAVDALCRQSAATMDDAASPE</sequence>
<keyword evidence="1" id="KW-0255">Endonuclease</keyword>
<dbReference type="InterPro" id="IPR007581">
    <property type="entry name" value="Endonuclease-V"/>
</dbReference>
<dbReference type="GO" id="GO:0004519">
    <property type="term" value="F:endonuclease activity"/>
    <property type="evidence" value="ECO:0007669"/>
    <property type="project" value="UniProtKB-KW"/>
</dbReference>
<protein>
    <submittedName>
        <fullName evidence="1">Endonuclease V</fullName>
    </submittedName>
</protein>
<dbReference type="RefSeq" id="WP_345304606.1">
    <property type="nucleotide sequence ID" value="NZ_BAABJE010000023.1"/>
</dbReference>
<evidence type="ECO:0000313" key="2">
    <source>
        <dbReference type="Proteomes" id="UP001499959"/>
    </source>
</evidence>
<comment type="caution">
    <text evidence="1">The sequence shown here is derived from an EMBL/GenBank/DDBJ whole genome shotgun (WGS) entry which is preliminary data.</text>
</comment>
<organism evidence="1 2">
    <name type="scientific">Lysobacter hankyongensis</name>
    <dbReference type="NCBI Taxonomy" id="1176535"/>
    <lineage>
        <taxon>Bacteria</taxon>
        <taxon>Pseudomonadati</taxon>
        <taxon>Pseudomonadota</taxon>
        <taxon>Gammaproteobacteria</taxon>
        <taxon>Lysobacterales</taxon>
        <taxon>Lysobacteraceae</taxon>
        <taxon>Lysobacter</taxon>
    </lineage>
</organism>
<keyword evidence="1" id="KW-0540">Nuclease</keyword>
<dbReference type="Gene3D" id="3.30.2170.10">
    <property type="entry name" value="archaeoglobus fulgidus dsm 4304 superfamily"/>
    <property type="match status" value="1"/>
</dbReference>